<feature type="chain" id="PRO_5012192632" description="Secreted protein" evidence="2">
    <location>
        <begin position="22"/>
        <end position="69"/>
    </location>
</feature>
<keyword evidence="4" id="KW-1185">Reference proteome</keyword>
<name>A0A1Y3P0L1_9PSED</name>
<proteinExistence type="predicted"/>
<evidence type="ECO:0000313" key="4">
    <source>
        <dbReference type="Proteomes" id="UP000195440"/>
    </source>
</evidence>
<organism evidence="3 4">
    <name type="scientific">Pseudomonas caspiana</name>
    <dbReference type="NCBI Taxonomy" id="1451454"/>
    <lineage>
        <taxon>Bacteria</taxon>
        <taxon>Pseudomonadati</taxon>
        <taxon>Pseudomonadota</taxon>
        <taxon>Gammaproteobacteria</taxon>
        <taxon>Pseudomonadales</taxon>
        <taxon>Pseudomonadaceae</taxon>
        <taxon>Pseudomonas</taxon>
    </lineage>
</organism>
<dbReference type="OrthoDB" id="7023443at2"/>
<gene>
    <name evidence="3" type="ORF">AUC60_13650</name>
</gene>
<protein>
    <recommendedName>
        <fullName evidence="5">Secreted protein</fullName>
    </recommendedName>
</protein>
<reference evidence="3 4" key="1">
    <citation type="journal article" date="2017" name="Syst. Appl. Microbiol.">
        <title>Pseudomonas caspiana sp. nov., a citrus pathogen in the Pseudomonas syringae phylogenetic group.</title>
        <authorList>
            <person name="Busquets A."/>
            <person name="Gomila M."/>
            <person name="Beiki F."/>
            <person name="Mulet M."/>
            <person name="Rahimian H."/>
            <person name="Garcia-Valdes E."/>
            <person name="Lalucat J."/>
        </authorList>
    </citation>
    <scope>NUCLEOTIDE SEQUENCE [LARGE SCALE GENOMIC DNA]</scope>
    <source>
        <strain evidence="3 4">FBF102</strain>
    </source>
</reference>
<dbReference type="Proteomes" id="UP000195440">
    <property type="component" value="Unassembled WGS sequence"/>
</dbReference>
<feature type="compositionally biased region" description="Polar residues" evidence="1">
    <location>
        <begin position="44"/>
        <end position="55"/>
    </location>
</feature>
<feature type="signal peptide" evidence="2">
    <location>
        <begin position="1"/>
        <end position="21"/>
    </location>
</feature>
<comment type="caution">
    <text evidence="3">The sequence shown here is derived from an EMBL/GenBank/DDBJ whole genome shotgun (WGS) entry which is preliminary data.</text>
</comment>
<evidence type="ECO:0000256" key="2">
    <source>
        <dbReference type="SAM" id="SignalP"/>
    </source>
</evidence>
<evidence type="ECO:0008006" key="5">
    <source>
        <dbReference type="Google" id="ProtNLM"/>
    </source>
</evidence>
<keyword evidence="2" id="KW-0732">Signal</keyword>
<accession>A0A1Y3P0L1</accession>
<evidence type="ECO:0000256" key="1">
    <source>
        <dbReference type="SAM" id="MobiDB-lite"/>
    </source>
</evidence>
<feature type="region of interest" description="Disordered" evidence="1">
    <location>
        <begin position="40"/>
        <end position="69"/>
    </location>
</feature>
<dbReference type="RefSeq" id="WP_087268127.1">
    <property type="nucleotide sequence ID" value="NZ_JBJGBV010000006.1"/>
</dbReference>
<feature type="compositionally biased region" description="Basic and acidic residues" evidence="1">
    <location>
        <begin position="56"/>
        <end position="69"/>
    </location>
</feature>
<evidence type="ECO:0000313" key="3">
    <source>
        <dbReference type="EMBL" id="OUM73349.1"/>
    </source>
</evidence>
<dbReference type="AlphaFoldDB" id="A0A1Y3P0L1"/>
<dbReference type="EMBL" id="LOHF01000010">
    <property type="protein sequence ID" value="OUM73349.1"/>
    <property type="molecule type" value="Genomic_DNA"/>
</dbReference>
<sequence length="69" mass="7446">MNLIKSIAFTVAALSSTVAMAHDGSERASPAAEKIKIAQEQRFNDQINGESSRLVNTEKKTSVNEPEKG</sequence>